<feature type="chain" id="PRO_5043564740" evidence="4">
    <location>
        <begin position="22"/>
        <end position="249"/>
    </location>
</feature>
<dbReference type="PANTHER" id="PTHR11008">
    <property type="entry name" value="PROTEIN TAKEOUT-LIKE PROTEIN"/>
    <property type="match status" value="1"/>
</dbReference>
<reference evidence="5 6" key="1">
    <citation type="submission" date="2022-12" db="EMBL/GenBank/DDBJ databases">
        <title>Chromosome-level genome assembly of true bugs.</title>
        <authorList>
            <person name="Ma L."/>
            <person name="Li H."/>
        </authorList>
    </citation>
    <scope>NUCLEOTIDE SEQUENCE [LARGE SCALE GENOMIC DNA]</scope>
    <source>
        <strain evidence="5">Lab_2022b</strain>
    </source>
</reference>
<feature type="signal peptide" evidence="4">
    <location>
        <begin position="1"/>
        <end position="21"/>
    </location>
</feature>
<dbReference type="Pfam" id="PF06585">
    <property type="entry name" value="JHBP"/>
    <property type="match status" value="1"/>
</dbReference>
<dbReference type="Gene3D" id="3.15.10.30">
    <property type="entry name" value="Haemolymph juvenile hormone binding protein"/>
    <property type="match status" value="1"/>
</dbReference>
<keyword evidence="2" id="KW-0090">Biological rhythms</keyword>
<dbReference type="InterPro" id="IPR010562">
    <property type="entry name" value="Haemolymph_juvenile_hormone-bd"/>
</dbReference>
<name>A0AAW1CSB6_9HEMI</name>
<keyword evidence="1 4" id="KW-0732">Signal</keyword>
<evidence type="ECO:0000256" key="2">
    <source>
        <dbReference type="ARBA" id="ARBA00023108"/>
    </source>
</evidence>
<dbReference type="AlphaFoldDB" id="A0AAW1CSB6"/>
<dbReference type="SMART" id="SM00700">
    <property type="entry name" value="JHBP"/>
    <property type="match status" value="1"/>
</dbReference>
<dbReference type="FunFam" id="3.15.10.30:FF:000001">
    <property type="entry name" value="Takeout-like protein 1"/>
    <property type="match status" value="1"/>
</dbReference>
<organism evidence="5 6">
    <name type="scientific">Rhynocoris fuscipes</name>
    <dbReference type="NCBI Taxonomy" id="488301"/>
    <lineage>
        <taxon>Eukaryota</taxon>
        <taxon>Metazoa</taxon>
        <taxon>Ecdysozoa</taxon>
        <taxon>Arthropoda</taxon>
        <taxon>Hexapoda</taxon>
        <taxon>Insecta</taxon>
        <taxon>Pterygota</taxon>
        <taxon>Neoptera</taxon>
        <taxon>Paraneoptera</taxon>
        <taxon>Hemiptera</taxon>
        <taxon>Heteroptera</taxon>
        <taxon>Panheteroptera</taxon>
        <taxon>Cimicomorpha</taxon>
        <taxon>Reduviidae</taxon>
        <taxon>Harpactorinae</taxon>
        <taxon>Harpactorini</taxon>
        <taxon>Rhynocoris</taxon>
    </lineage>
</organism>
<dbReference type="EMBL" id="JAPXFL010000010">
    <property type="protein sequence ID" value="KAK9500489.1"/>
    <property type="molecule type" value="Genomic_DNA"/>
</dbReference>
<evidence type="ECO:0000256" key="3">
    <source>
        <dbReference type="ARBA" id="ARBA00060902"/>
    </source>
</evidence>
<dbReference type="PANTHER" id="PTHR11008:SF32">
    <property type="entry name" value="CIRCADIAN CLOCK-CONTROLLED PROTEIN DAYWAKE-RELATED"/>
    <property type="match status" value="1"/>
</dbReference>
<dbReference type="GO" id="GO:0007623">
    <property type="term" value="P:circadian rhythm"/>
    <property type="evidence" value="ECO:0007669"/>
    <property type="project" value="UniProtKB-ARBA"/>
</dbReference>
<evidence type="ECO:0000256" key="1">
    <source>
        <dbReference type="ARBA" id="ARBA00022729"/>
    </source>
</evidence>
<comment type="similarity">
    <text evidence="3">Belongs to the TO family.</text>
</comment>
<gene>
    <name evidence="5" type="ORF">O3M35_001744</name>
</gene>
<evidence type="ECO:0000313" key="6">
    <source>
        <dbReference type="Proteomes" id="UP001461498"/>
    </source>
</evidence>
<dbReference type="Proteomes" id="UP001461498">
    <property type="component" value="Unassembled WGS sequence"/>
</dbReference>
<keyword evidence="6" id="KW-1185">Reference proteome</keyword>
<sequence length="249" mass="27377">MLKTSATSLLIFLGLFGQSLPLGLPSYMKACQKGPKFNDCILEVANGAIPIFVKGDSRYKLRPLDPLEVSEISVTENNKKSIAMNVTLKDVKITGLKNAKMTKSSFDLDKKHVELFFSVPKVVVDSMYKVSGKFLVLPITGEGPAHLVLENVILSLITDYKLIKIKGEDHIKIVNPVVSYETSKLTVDLKNLFNGDAALGKNMNLALNENWKELNSALGPSIVNGIGKIVINNVDEITTFVPYKEILIQ</sequence>
<dbReference type="InterPro" id="IPR038606">
    <property type="entry name" value="To_sf"/>
</dbReference>
<protein>
    <submittedName>
        <fullName evidence="5">Uncharacterized protein</fullName>
    </submittedName>
</protein>
<evidence type="ECO:0000313" key="5">
    <source>
        <dbReference type="EMBL" id="KAK9500489.1"/>
    </source>
</evidence>
<accession>A0AAW1CSB6</accession>
<evidence type="ECO:0000256" key="4">
    <source>
        <dbReference type="SAM" id="SignalP"/>
    </source>
</evidence>
<proteinExistence type="inferred from homology"/>
<comment type="caution">
    <text evidence="5">The sequence shown here is derived from an EMBL/GenBank/DDBJ whole genome shotgun (WGS) entry which is preliminary data.</text>
</comment>
<dbReference type="GO" id="GO:0005615">
    <property type="term" value="C:extracellular space"/>
    <property type="evidence" value="ECO:0007669"/>
    <property type="project" value="TreeGrafter"/>
</dbReference>